<dbReference type="InterPro" id="IPR014001">
    <property type="entry name" value="Helicase_ATP-bd"/>
</dbReference>
<proteinExistence type="inferred from homology"/>
<evidence type="ECO:0000256" key="6">
    <source>
        <dbReference type="ARBA" id="ARBA00022806"/>
    </source>
</evidence>
<dbReference type="InterPro" id="IPR033454">
    <property type="entry name" value="RecG_wedge"/>
</dbReference>
<dbReference type="GO" id="GO:0005524">
    <property type="term" value="F:ATP binding"/>
    <property type="evidence" value="ECO:0007669"/>
    <property type="project" value="UniProtKB-KW"/>
</dbReference>
<dbReference type="Pfam" id="PF19833">
    <property type="entry name" value="RecG_dom3_C"/>
    <property type="match status" value="1"/>
</dbReference>
<dbReference type="Pfam" id="PF00270">
    <property type="entry name" value="DEAD"/>
    <property type="match status" value="1"/>
</dbReference>
<dbReference type="GO" id="GO:0003677">
    <property type="term" value="F:DNA binding"/>
    <property type="evidence" value="ECO:0007669"/>
    <property type="project" value="UniProtKB-KW"/>
</dbReference>
<dbReference type="InterPro" id="IPR001650">
    <property type="entry name" value="Helicase_C-like"/>
</dbReference>
<keyword evidence="9 15" id="KW-0233">DNA recombination</keyword>
<dbReference type="SUPFAM" id="SSF52540">
    <property type="entry name" value="P-loop containing nucleoside triphosphate hydrolases"/>
    <property type="match status" value="2"/>
</dbReference>
<dbReference type="SMART" id="SM00490">
    <property type="entry name" value="HELICc"/>
    <property type="match status" value="1"/>
</dbReference>
<protein>
    <recommendedName>
        <fullName evidence="2 15">ATP-dependent DNA helicase RecG</fullName>
        <ecNumber evidence="13 15">5.6.2.4</ecNumber>
    </recommendedName>
</protein>
<sequence>MLPIISSNSPIEHLKKVGPAYLKVLHKVGIKTIKDLLFYFPHRYDDFSQIALISQLKIGQTATIQGKISEIKNIRTWKKRINITEALIQDKSGGIKAVWFNQPYLTTTLKKDLIVNLSGKVTFDGKNLCLSNPAYEIVKKQSPVHTGRLVPVYHETYGLSSRYLRFLIKPLLSLAYKIPDFLPWQIKKDFGLVNLNSALEQIHFPNNLESAKKARERLGFDELFMTQLIVLKQKQDLLKEKAPVIPFKKELIQSFVKKLSFILTDDQRIAAWQIFQDMEKPRPMNRLLNGDVGSGKTVVAAMAALAAVKAGYQTAFMAPTEVLAKQHFETFKTFLKNEKVSAALLTGSSQKLLGKKTGKKINISRLRLKKQIADGRIDIVIGTHALIQEGLAFNKLALAIVDEQHRFSIAQRAALQKKIYQIEDGLPTIPHLLSMTATPIPRTLALTIYGDLDLSLLKQLPKGRQKIITKVVVPAEREKIYKFIEEKIKQGRQVFVICPLIEESEKLEIKSVTEEYKKLSSKIFPKLKIAMLHGQLKSKEKEGIMKKFKLDQINILVATSVIEVGIDIPNATIMIIEGAERFGLAQLHQFRGRVGRSEHQSYCFLFTDSSAKKTNQRLKALLKSENGFELAEKDLEIRGPGDLTGQRQWGLPDLAMASLTDLELIQKAREVAKKVLENKLLTPALQEKIRAFQNKIHFE</sequence>
<dbReference type="PROSITE" id="PS51192">
    <property type="entry name" value="HELICASE_ATP_BIND_1"/>
    <property type="match status" value="1"/>
</dbReference>
<dbReference type="GO" id="GO:0006281">
    <property type="term" value="P:DNA repair"/>
    <property type="evidence" value="ECO:0007669"/>
    <property type="project" value="UniProtKB-UniRule"/>
</dbReference>
<evidence type="ECO:0000256" key="7">
    <source>
        <dbReference type="ARBA" id="ARBA00022840"/>
    </source>
</evidence>
<dbReference type="EC" id="5.6.2.4" evidence="13 15"/>
<dbReference type="InterPro" id="IPR045562">
    <property type="entry name" value="RecG_dom3_C"/>
</dbReference>
<organism evidence="18 19">
    <name type="scientific">Candidatus Portnoybacteria bacterium RIFCSPHIGHO2_01_FULL_40_12b</name>
    <dbReference type="NCBI Taxonomy" id="1801994"/>
    <lineage>
        <taxon>Bacteria</taxon>
        <taxon>Candidatus Portnoyibacteriota</taxon>
    </lineage>
</organism>
<dbReference type="Proteomes" id="UP000176974">
    <property type="component" value="Unassembled WGS sequence"/>
</dbReference>
<evidence type="ECO:0000256" key="14">
    <source>
        <dbReference type="ARBA" id="ARBA00048988"/>
    </source>
</evidence>
<dbReference type="InterPro" id="IPR004609">
    <property type="entry name" value="ATP-dep_DNA_helicase_RecG"/>
</dbReference>
<dbReference type="SMART" id="SM00487">
    <property type="entry name" value="DEXDc"/>
    <property type="match status" value="1"/>
</dbReference>
<evidence type="ECO:0000256" key="9">
    <source>
        <dbReference type="ARBA" id="ARBA00023172"/>
    </source>
</evidence>
<accession>A0A1G2FBR9</accession>
<dbReference type="InterPro" id="IPR047112">
    <property type="entry name" value="RecG/Mfd"/>
</dbReference>
<comment type="catalytic activity">
    <reaction evidence="14 15">
        <text>ATP + H2O = ADP + phosphate + H(+)</text>
        <dbReference type="Rhea" id="RHEA:13065"/>
        <dbReference type="ChEBI" id="CHEBI:15377"/>
        <dbReference type="ChEBI" id="CHEBI:15378"/>
        <dbReference type="ChEBI" id="CHEBI:30616"/>
        <dbReference type="ChEBI" id="CHEBI:43474"/>
        <dbReference type="ChEBI" id="CHEBI:456216"/>
        <dbReference type="EC" id="5.6.2.4"/>
    </reaction>
</comment>
<comment type="caution">
    <text evidence="18">The sequence shown here is derived from an EMBL/GenBank/DDBJ whole genome shotgun (WGS) entry which is preliminary data.</text>
</comment>
<dbReference type="InterPro" id="IPR011545">
    <property type="entry name" value="DEAD/DEAH_box_helicase_dom"/>
</dbReference>
<keyword evidence="6 15" id="KW-0347">Helicase</keyword>
<comment type="catalytic activity">
    <reaction evidence="12 15">
        <text>Couples ATP hydrolysis with the unwinding of duplex DNA by translocating in the 3'-5' direction.</text>
        <dbReference type="EC" id="5.6.2.4"/>
    </reaction>
</comment>
<dbReference type="GO" id="GO:0006310">
    <property type="term" value="P:DNA recombination"/>
    <property type="evidence" value="ECO:0007669"/>
    <property type="project" value="UniProtKB-UniRule"/>
</dbReference>
<dbReference type="Pfam" id="PF17191">
    <property type="entry name" value="RecG_wedge"/>
    <property type="match status" value="1"/>
</dbReference>
<evidence type="ECO:0000313" key="18">
    <source>
        <dbReference type="EMBL" id="OGZ35525.1"/>
    </source>
</evidence>
<keyword evidence="4 15" id="KW-0227">DNA damage</keyword>
<dbReference type="CDD" id="cd18811">
    <property type="entry name" value="SF2_C_RecG"/>
    <property type="match status" value="1"/>
</dbReference>
<evidence type="ECO:0000256" key="15">
    <source>
        <dbReference type="RuleBase" id="RU363016"/>
    </source>
</evidence>
<dbReference type="Gene3D" id="2.40.50.140">
    <property type="entry name" value="Nucleic acid-binding proteins"/>
    <property type="match status" value="1"/>
</dbReference>
<dbReference type="NCBIfam" id="NF008165">
    <property type="entry name" value="PRK10917.1-3"/>
    <property type="match status" value="1"/>
</dbReference>
<comment type="function">
    <text evidence="15">Plays a critical role in recombination and DNA repair. Helps process Holliday junction intermediates to mature products by catalyzing branch migration. Has replication fork regression activity, unwinds stalled or blocked replication forks to make a HJ that can be resolved. Has a DNA unwinding activity characteristic of a DNA helicase with 3'-5' polarity.</text>
</comment>
<gene>
    <name evidence="18" type="ORF">A2815_00605</name>
</gene>
<comment type="similarity">
    <text evidence="1 15">Belongs to the helicase family. RecG subfamily.</text>
</comment>
<evidence type="ECO:0000256" key="13">
    <source>
        <dbReference type="ARBA" id="ARBA00034808"/>
    </source>
</evidence>
<evidence type="ECO:0000256" key="10">
    <source>
        <dbReference type="ARBA" id="ARBA00023204"/>
    </source>
</evidence>
<dbReference type="GO" id="GO:0043138">
    <property type="term" value="F:3'-5' DNA helicase activity"/>
    <property type="evidence" value="ECO:0007669"/>
    <property type="project" value="UniProtKB-EC"/>
</dbReference>
<evidence type="ECO:0000259" key="17">
    <source>
        <dbReference type="PROSITE" id="PS51194"/>
    </source>
</evidence>
<evidence type="ECO:0000256" key="2">
    <source>
        <dbReference type="ARBA" id="ARBA00017846"/>
    </source>
</evidence>
<dbReference type="PANTHER" id="PTHR47964:SF1">
    <property type="entry name" value="ATP-DEPENDENT DNA HELICASE HOMOLOG RECG, CHLOROPLASTIC"/>
    <property type="match status" value="1"/>
</dbReference>
<keyword evidence="11" id="KW-0413">Isomerase</keyword>
<dbReference type="NCBIfam" id="TIGR00643">
    <property type="entry name" value="recG"/>
    <property type="match status" value="1"/>
</dbReference>
<evidence type="ECO:0000256" key="11">
    <source>
        <dbReference type="ARBA" id="ARBA00023235"/>
    </source>
</evidence>
<feature type="domain" description="Helicase C-terminal" evidence="17">
    <location>
        <begin position="476"/>
        <end position="636"/>
    </location>
</feature>
<dbReference type="AlphaFoldDB" id="A0A1G2FBR9"/>
<keyword evidence="7 15" id="KW-0067">ATP-binding</keyword>
<dbReference type="PROSITE" id="PS51194">
    <property type="entry name" value="HELICASE_CTER"/>
    <property type="match status" value="1"/>
</dbReference>
<keyword evidence="10 15" id="KW-0234">DNA repair</keyword>
<dbReference type="InterPro" id="IPR012340">
    <property type="entry name" value="NA-bd_OB-fold"/>
</dbReference>
<dbReference type="Pfam" id="PF00271">
    <property type="entry name" value="Helicase_C"/>
    <property type="match status" value="1"/>
</dbReference>
<dbReference type="EMBL" id="MHMY01000010">
    <property type="protein sequence ID" value="OGZ35525.1"/>
    <property type="molecule type" value="Genomic_DNA"/>
</dbReference>
<dbReference type="CDD" id="cd04488">
    <property type="entry name" value="RecG_wedge_OBF"/>
    <property type="match status" value="1"/>
</dbReference>
<dbReference type="SUPFAM" id="SSF50249">
    <property type="entry name" value="Nucleic acid-binding proteins"/>
    <property type="match status" value="1"/>
</dbReference>
<evidence type="ECO:0000313" key="19">
    <source>
        <dbReference type="Proteomes" id="UP000176974"/>
    </source>
</evidence>
<reference evidence="18 19" key="1">
    <citation type="journal article" date="2016" name="Nat. Commun.">
        <title>Thousands of microbial genomes shed light on interconnected biogeochemical processes in an aquifer system.</title>
        <authorList>
            <person name="Anantharaman K."/>
            <person name="Brown C.T."/>
            <person name="Hug L.A."/>
            <person name="Sharon I."/>
            <person name="Castelle C.J."/>
            <person name="Probst A.J."/>
            <person name="Thomas B.C."/>
            <person name="Singh A."/>
            <person name="Wilkins M.J."/>
            <person name="Karaoz U."/>
            <person name="Brodie E.L."/>
            <person name="Williams K.H."/>
            <person name="Hubbard S.S."/>
            <person name="Banfield J.F."/>
        </authorList>
    </citation>
    <scope>NUCLEOTIDE SEQUENCE [LARGE SCALE GENOMIC DNA]</scope>
</reference>
<evidence type="ECO:0000256" key="5">
    <source>
        <dbReference type="ARBA" id="ARBA00022801"/>
    </source>
</evidence>
<feature type="domain" description="Helicase ATP-binding" evidence="16">
    <location>
        <begin position="277"/>
        <end position="457"/>
    </location>
</feature>
<dbReference type="NCBIfam" id="NF008168">
    <property type="entry name" value="PRK10917.2-2"/>
    <property type="match status" value="1"/>
</dbReference>
<dbReference type="PANTHER" id="PTHR47964">
    <property type="entry name" value="ATP-DEPENDENT DNA HELICASE HOMOLOG RECG, CHLOROPLASTIC"/>
    <property type="match status" value="1"/>
</dbReference>
<keyword evidence="8" id="KW-0238">DNA-binding</keyword>
<evidence type="ECO:0000256" key="3">
    <source>
        <dbReference type="ARBA" id="ARBA00022741"/>
    </source>
</evidence>
<name>A0A1G2FBR9_9BACT</name>
<evidence type="ECO:0000256" key="1">
    <source>
        <dbReference type="ARBA" id="ARBA00007504"/>
    </source>
</evidence>
<keyword evidence="5 15" id="KW-0378">Hydrolase</keyword>
<evidence type="ECO:0000259" key="16">
    <source>
        <dbReference type="PROSITE" id="PS51192"/>
    </source>
</evidence>
<evidence type="ECO:0000256" key="12">
    <source>
        <dbReference type="ARBA" id="ARBA00034617"/>
    </source>
</evidence>
<evidence type="ECO:0000256" key="4">
    <source>
        <dbReference type="ARBA" id="ARBA00022763"/>
    </source>
</evidence>
<dbReference type="GO" id="GO:0016887">
    <property type="term" value="F:ATP hydrolysis activity"/>
    <property type="evidence" value="ECO:0007669"/>
    <property type="project" value="RHEA"/>
</dbReference>
<keyword evidence="3 15" id="KW-0547">Nucleotide-binding</keyword>
<dbReference type="InterPro" id="IPR027417">
    <property type="entry name" value="P-loop_NTPase"/>
</dbReference>
<dbReference type="Gene3D" id="3.40.50.300">
    <property type="entry name" value="P-loop containing nucleotide triphosphate hydrolases"/>
    <property type="match status" value="2"/>
</dbReference>
<evidence type="ECO:0000256" key="8">
    <source>
        <dbReference type="ARBA" id="ARBA00023125"/>
    </source>
</evidence>